<dbReference type="EMBL" id="OX465085">
    <property type="protein sequence ID" value="CAI9303177.1"/>
    <property type="molecule type" value="Genomic_DNA"/>
</dbReference>
<evidence type="ECO:0000256" key="2">
    <source>
        <dbReference type="ARBA" id="ARBA00022475"/>
    </source>
</evidence>
<feature type="compositionally biased region" description="Acidic residues" evidence="6">
    <location>
        <begin position="152"/>
        <end position="168"/>
    </location>
</feature>
<evidence type="ECO:0000256" key="3">
    <source>
        <dbReference type="ARBA" id="ARBA00022692"/>
    </source>
</evidence>
<feature type="transmembrane region" description="Helical" evidence="7">
    <location>
        <begin position="756"/>
        <end position="775"/>
    </location>
</feature>
<feature type="region of interest" description="Disordered" evidence="6">
    <location>
        <begin position="109"/>
        <end position="249"/>
    </location>
</feature>
<accession>A0AA36EP80</accession>
<evidence type="ECO:0000256" key="6">
    <source>
        <dbReference type="SAM" id="MobiDB-lite"/>
    </source>
</evidence>
<feature type="transmembrane region" description="Helical" evidence="7">
    <location>
        <begin position="825"/>
        <end position="842"/>
    </location>
</feature>
<keyword evidence="4 7" id="KW-1133">Transmembrane helix</keyword>
<protein>
    <recommendedName>
        <fullName evidence="8">VTT domain-containing protein</fullName>
    </recommendedName>
</protein>
<proteinExistence type="predicted"/>
<organism evidence="9 10">
    <name type="scientific">Lactuca saligna</name>
    <name type="common">Willowleaf lettuce</name>
    <dbReference type="NCBI Taxonomy" id="75948"/>
    <lineage>
        <taxon>Eukaryota</taxon>
        <taxon>Viridiplantae</taxon>
        <taxon>Streptophyta</taxon>
        <taxon>Embryophyta</taxon>
        <taxon>Tracheophyta</taxon>
        <taxon>Spermatophyta</taxon>
        <taxon>Magnoliopsida</taxon>
        <taxon>eudicotyledons</taxon>
        <taxon>Gunneridae</taxon>
        <taxon>Pentapetalae</taxon>
        <taxon>asterids</taxon>
        <taxon>campanulids</taxon>
        <taxon>Asterales</taxon>
        <taxon>Asteraceae</taxon>
        <taxon>Cichorioideae</taxon>
        <taxon>Cichorieae</taxon>
        <taxon>Lactucinae</taxon>
        <taxon>Lactuca</taxon>
    </lineage>
</organism>
<evidence type="ECO:0000256" key="5">
    <source>
        <dbReference type="ARBA" id="ARBA00023136"/>
    </source>
</evidence>
<dbReference type="PANTHER" id="PTHR12677">
    <property type="entry name" value="GOLGI APPARATUS MEMBRANE PROTEIN TVP38-RELATED"/>
    <property type="match status" value="1"/>
</dbReference>
<dbReference type="AlphaFoldDB" id="A0AA36EP80"/>
<evidence type="ECO:0000313" key="9">
    <source>
        <dbReference type="EMBL" id="CAI9303177.1"/>
    </source>
</evidence>
<gene>
    <name evidence="9" type="ORF">LSALG_LOCUS41632</name>
</gene>
<dbReference type="Pfam" id="PF09335">
    <property type="entry name" value="VTT_dom"/>
    <property type="match status" value="1"/>
</dbReference>
<dbReference type="InterPro" id="IPR032816">
    <property type="entry name" value="VTT_dom"/>
</dbReference>
<dbReference type="GO" id="GO:0005886">
    <property type="term" value="C:plasma membrane"/>
    <property type="evidence" value="ECO:0007669"/>
    <property type="project" value="UniProtKB-SubCell"/>
</dbReference>
<keyword evidence="5 7" id="KW-0472">Membrane</keyword>
<comment type="subcellular location">
    <subcellularLocation>
        <location evidence="1">Cell membrane</location>
        <topology evidence="1">Multi-pass membrane protein</topology>
    </subcellularLocation>
</comment>
<feature type="compositionally biased region" description="Pro residues" evidence="6">
    <location>
        <begin position="220"/>
        <end position="246"/>
    </location>
</feature>
<evidence type="ECO:0000256" key="7">
    <source>
        <dbReference type="SAM" id="Phobius"/>
    </source>
</evidence>
<evidence type="ECO:0000259" key="8">
    <source>
        <dbReference type="Pfam" id="PF09335"/>
    </source>
</evidence>
<keyword evidence="10" id="KW-1185">Reference proteome</keyword>
<dbReference type="Proteomes" id="UP001177003">
    <property type="component" value="Chromosome 9"/>
</dbReference>
<keyword evidence="2" id="KW-1003">Cell membrane</keyword>
<evidence type="ECO:0000256" key="4">
    <source>
        <dbReference type="ARBA" id="ARBA00022989"/>
    </source>
</evidence>
<evidence type="ECO:0000256" key="1">
    <source>
        <dbReference type="ARBA" id="ARBA00004651"/>
    </source>
</evidence>
<feature type="transmembrane region" description="Helical" evidence="7">
    <location>
        <begin position="787"/>
        <end position="805"/>
    </location>
</feature>
<evidence type="ECO:0000313" key="10">
    <source>
        <dbReference type="Proteomes" id="UP001177003"/>
    </source>
</evidence>
<feature type="compositionally biased region" description="Pro residues" evidence="6">
    <location>
        <begin position="172"/>
        <end position="189"/>
    </location>
</feature>
<name>A0AA36EP80_LACSI</name>
<feature type="domain" description="VTT" evidence="8">
    <location>
        <begin position="728"/>
        <end position="805"/>
    </location>
</feature>
<sequence>MPGVYDRFNKDLSIGIRAVDAGETMIANEQQQSLWIQQQAKDQEELKIIRTELLEMVKIMEMHRQNQIKRKEETEAKIAEMKKYYYSEEGMEAEKAKWRQIYYSSLKEKEKVDHEEEEASVKVYESESECKTTPSSSLSEFEATSEGKTAHEEEDEVSSEFSELELESEPPSQFPPAALPPKQPTPLSSPPSLGYESRKENEMKNLGGKVPESESKPKKAPQPPMLSQPPCPPLSPPHSPSPPPSPVIFQSEGVMRKSALDQEGSNQMLNMGTLVWTNPNGEIPVAENHLETGATGRCCVFSQIRKQTEYSQRQWEIAAPLSDVCETKHLGEHKGKHSNLSPIVSKSSKAKETLSSPCEIESLSTHSIPQSANLAPTLTFVTPTLAPPASLFPIILNLDMSMEFSLNQMQHTHNSSSSLSMYSSNSTSEIRKEDPLKLAAEDYLSGILMLYLQKGMMDQALQPFDKMLQHQNRIFNEKSPCQEAFLKALPGDNERFSANSREVKYLKGGYVASNFKKVHAMGAANFISYVIIMNPVGQIGTVYALMLHCLVVKLAEILTRIDKEREKEKLEIPSKGKNVSRSAVIWMGKKPETVGDIISLDRMGKSPEVVGAMHVVSGIYYAYGENNRLHGKEWVQFFVEKGDADKENIDVLTEVEQVDVITTNQSNTEEAKITSNNNEMEWLVQWPRFPEAEATWEEFKKMKLRVLDVHLEDKVKVWDAGIDKPQIGRSYVISKLEDYPQFQAVAIAIEKSGFKIVLLLRLVPLLPFNMLNYLLSVTPVSIWEYMMASWLGMMPITFALVYVGTTLKDLAAVTHEWSQFSKTRLALVVLSFVVSVVLMVVVTKVAKSALEKALAEDVDIAVVDDIGSNSSTVVDLHEPLLVQD</sequence>
<reference evidence="9" key="1">
    <citation type="submission" date="2023-04" db="EMBL/GenBank/DDBJ databases">
        <authorList>
            <person name="Vijverberg K."/>
            <person name="Xiong W."/>
            <person name="Schranz E."/>
        </authorList>
    </citation>
    <scope>NUCLEOTIDE SEQUENCE</scope>
</reference>
<dbReference type="InterPro" id="IPR015414">
    <property type="entry name" value="TMEM64"/>
</dbReference>
<keyword evidence="3 7" id="KW-0812">Transmembrane</keyword>
<dbReference type="PANTHER" id="PTHR12677:SF24">
    <property type="entry name" value="OS07G0655900 PROTEIN"/>
    <property type="match status" value="1"/>
</dbReference>